<keyword evidence="4 12" id="KW-0808">Transferase</keyword>
<dbReference type="PANTHER" id="PTHR11817">
    <property type="entry name" value="PYRUVATE KINASE"/>
    <property type="match status" value="1"/>
</dbReference>
<keyword evidence="5" id="KW-0479">Metal-binding</keyword>
<evidence type="ECO:0000256" key="11">
    <source>
        <dbReference type="ARBA" id="ARBA00023317"/>
    </source>
</evidence>
<evidence type="ECO:0000256" key="1">
    <source>
        <dbReference type="ARBA" id="ARBA00004997"/>
    </source>
</evidence>
<evidence type="ECO:0000313" key="16">
    <source>
        <dbReference type="Proteomes" id="UP001597414"/>
    </source>
</evidence>
<dbReference type="InterPro" id="IPR040442">
    <property type="entry name" value="Pyrv_kinase-like_dom_sf"/>
</dbReference>
<evidence type="ECO:0000256" key="6">
    <source>
        <dbReference type="ARBA" id="ARBA00022741"/>
    </source>
</evidence>
<keyword evidence="9 12" id="KW-0460">Magnesium</keyword>
<keyword evidence="13" id="KW-0175">Coiled coil</keyword>
<keyword evidence="6" id="KW-0547">Nucleotide-binding</keyword>
<comment type="caution">
    <text evidence="15">The sequence shown here is derived from an EMBL/GenBank/DDBJ whole genome shotgun (WGS) entry which is preliminary data.</text>
</comment>
<sequence>MQSDLDYIKEQLQKLEERMLKEVELRKQLISDIQQEQQDSARNLIHYLTLRNEDIRELQDLLHIYGLSSLASSESHIHRQLQAINERLGRFYSEEELDICTYPFSKLKIGEKSRMLFGQKKETYIPYLMVTFDSSFANDYAMVKNLLQNGMNVARINCAHDDEATWSKMINQLKKACTATGLDCKIYMDLAGPKIRTKILGKGKHKGKAKIREGQLIWLAENSGDFDKEEIVISPNEKGIIPMLKKGDRVFIDDGLIRCMVEKIKKDRVGIRVIRISSSKGQIKAEKGINFPDTMLQISSLTEFDKSCLPFIVENADLIGYSFVKTAEDIRQLRSELQNLAQNYPSLIIKIETPEAVKNLPSLLLEGMKEKALGLMIARGDLAVEIGFERMGEIQEEILWICEAAHIPVVWATQVLESLHKVGMATRSEITDAGHAAMAECVMINKGEYTIEVMETLRDIVQRTSTHRIKKRFTFRPLRIAERFFNPENLMP</sequence>
<dbReference type="PRINTS" id="PR01050">
    <property type="entry name" value="PYRUVTKNASE"/>
</dbReference>
<accession>A0ABW5BF41</accession>
<dbReference type="InterPro" id="IPR001697">
    <property type="entry name" value="Pyr_Knase"/>
</dbReference>
<keyword evidence="8" id="KW-0067">ATP-binding</keyword>
<organism evidence="15 16">
    <name type="scientific">Shivajiella indica</name>
    <dbReference type="NCBI Taxonomy" id="872115"/>
    <lineage>
        <taxon>Bacteria</taxon>
        <taxon>Pseudomonadati</taxon>
        <taxon>Bacteroidota</taxon>
        <taxon>Cytophagia</taxon>
        <taxon>Cytophagales</taxon>
        <taxon>Cyclobacteriaceae</taxon>
        <taxon>Shivajiella</taxon>
    </lineage>
</organism>
<keyword evidence="7 12" id="KW-0418">Kinase</keyword>
<dbReference type="InterPro" id="IPR015793">
    <property type="entry name" value="Pyrv_Knase_brl"/>
</dbReference>
<dbReference type="EMBL" id="JBHUIV010000034">
    <property type="protein sequence ID" value="MFD2203781.1"/>
    <property type="molecule type" value="Genomic_DNA"/>
</dbReference>
<evidence type="ECO:0000256" key="5">
    <source>
        <dbReference type="ARBA" id="ARBA00022723"/>
    </source>
</evidence>
<dbReference type="GO" id="GO:0016301">
    <property type="term" value="F:kinase activity"/>
    <property type="evidence" value="ECO:0007669"/>
    <property type="project" value="UniProtKB-KW"/>
</dbReference>
<protein>
    <recommendedName>
        <fullName evidence="3 12">Pyruvate kinase</fullName>
        <ecNumber evidence="3 12">2.7.1.40</ecNumber>
    </recommendedName>
</protein>
<dbReference type="Proteomes" id="UP001597414">
    <property type="component" value="Unassembled WGS sequence"/>
</dbReference>
<evidence type="ECO:0000256" key="9">
    <source>
        <dbReference type="ARBA" id="ARBA00022842"/>
    </source>
</evidence>
<feature type="coiled-coil region" evidence="13">
    <location>
        <begin position="5"/>
        <end position="32"/>
    </location>
</feature>
<evidence type="ECO:0000256" key="12">
    <source>
        <dbReference type="RuleBase" id="RU000504"/>
    </source>
</evidence>
<evidence type="ECO:0000256" key="2">
    <source>
        <dbReference type="ARBA" id="ARBA00008663"/>
    </source>
</evidence>
<feature type="domain" description="Pyruvate kinase barrel" evidence="14">
    <location>
        <begin position="138"/>
        <end position="445"/>
    </location>
</feature>
<evidence type="ECO:0000256" key="8">
    <source>
        <dbReference type="ARBA" id="ARBA00022840"/>
    </source>
</evidence>
<keyword evidence="11 15" id="KW-0670">Pyruvate</keyword>
<evidence type="ECO:0000313" key="15">
    <source>
        <dbReference type="EMBL" id="MFD2203781.1"/>
    </source>
</evidence>
<name>A0ABW5BF41_9BACT</name>
<evidence type="ECO:0000259" key="14">
    <source>
        <dbReference type="Pfam" id="PF00224"/>
    </source>
</evidence>
<evidence type="ECO:0000256" key="10">
    <source>
        <dbReference type="ARBA" id="ARBA00023152"/>
    </source>
</evidence>
<comment type="catalytic activity">
    <reaction evidence="12">
        <text>pyruvate + ATP = phosphoenolpyruvate + ADP + H(+)</text>
        <dbReference type="Rhea" id="RHEA:18157"/>
        <dbReference type="ChEBI" id="CHEBI:15361"/>
        <dbReference type="ChEBI" id="CHEBI:15378"/>
        <dbReference type="ChEBI" id="CHEBI:30616"/>
        <dbReference type="ChEBI" id="CHEBI:58702"/>
        <dbReference type="ChEBI" id="CHEBI:456216"/>
        <dbReference type="EC" id="2.7.1.40"/>
    </reaction>
</comment>
<evidence type="ECO:0000256" key="13">
    <source>
        <dbReference type="SAM" id="Coils"/>
    </source>
</evidence>
<dbReference type="EC" id="2.7.1.40" evidence="3 12"/>
<dbReference type="Pfam" id="PF00224">
    <property type="entry name" value="PK"/>
    <property type="match status" value="1"/>
</dbReference>
<keyword evidence="10 12" id="KW-0324">Glycolysis</keyword>
<evidence type="ECO:0000256" key="7">
    <source>
        <dbReference type="ARBA" id="ARBA00022777"/>
    </source>
</evidence>
<dbReference type="InterPro" id="IPR015813">
    <property type="entry name" value="Pyrv/PenolPyrv_kinase-like_dom"/>
</dbReference>
<evidence type="ECO:0000256" key="3">
    <source>
        <dbReference type="ARBA" id="ARBA00012142"/>
    </source>
</evidence>
<feature type="coiled-coil region" evidence="13">
    <location>
        <begin position="323"/>
        <end position="350"/>
    </location>
</feature>
<gene>
    <name evidence="15" type="ORF">ACFSKV_19550</name>
</gene>
<reference evidence="16" key="1">
    <citation type="journal article" date="2019" name="Int. J. Syst. Evol. Microbiol.">
        <title>The Global Catalogue of Microorganisms (GCM) 10K type strain sequencing project: providing services to taxonomists for standard genome sequencing and annotation.</title>
        <authorList>
            <consortium name="The Broad Institute Genomics Platform"/>
            <consortium name="The Broad Institute Genome Sequencing Center for Infectious Disease"/>
            <person name="Wu L."/>
            <person name="Ma J."/>
        </authorList>
    </citation>
    <scope>NUCLEOTIDE SEQUENCE [LARGE SCALE GENOMIC DNA]</scope>
    <source>
        <strain evidence="16">KCTC 19812</strain>
    </source>
</reference>
<dbReference type="InterPro" id="IPR011037">
    <property type="entry name" value="Pyrv_Knase-like_insert_dom_sf"/>
</dbReference>
<dbReference type="SUPFAM" id="SSF50800">
    <property type="entry name" value="PK beta-barrel domain-like"/>
    <property type="match status" value="1"/>
</dbReference>
<dbReference type="SUPFAM" id="SSF51621">
    <property type="entry name" value="Phosphoenolpyruvate/pyruvate domain"/>
    <property type="match status" value="1"/>
</dbReference>
<dbReference type="InterPro" id="IPR015806">
    <property type="entry name" value="Pyrv_Knase_insert_dom_sf"/>
</dbReference>
<comment type="similarity">
    <text evidence="2 12">Belongs to the pyruvate kinase family.</text>
</comment>
<evidence type="ECO:0000256" key="4">
    <source>
        <dbReference type="ARBA" id="ARBA00022679"/>
    </source>
</evidence>
<proteinExistence type="inferred from homology"/>
<dbReference type="Gene3D" id="3.20.20.60">
    <property type="entry name" value="Phosphoenolpyruvate-binding domains"/>
    <property type="match status" value="1"/>
</dbReference>
<keyword evidence="16" id="KW-1185">Reference proteome</keyword>
<comment type="pathway">
    <text evidence="1 12">Carbohydrate degradation; glycolysis; pyruvate from D-glyceraldehyde 3-phosphate: step 5/5.</text>
</comment>
<dbReference type="RefSeq" id="WP_380806764.1">
    <property type="nucleotide sequence ID" value="NZ_JBHUIV010000034.1"/>
</dbReference>
<dbReference type="Gene3D" id="2.40.33.10">
    <property type="entry name" value="PK beta-barrel domain-like"/>
    <property type="match status" value="1"/>
</dbReference>